<feature type="transmembrane region" description="Helical" evidence="6">
    <location>
        <begin position="249"/>
        <end position="266"/>
    </location>
</feature>
<dbReference type="InterPro" id="IPR026046">
    <property type="entry name" value="UBIAD1"/>
</dbReference>
<feature type="transmembrane region" description="Helical" evidence="6">
    <location>
        <begin position="111"/>
        <end position="128"/>
    </location>
</feature>
<dbReference type="InterPro" id="IPR011937">
    <property type="entry name" value="DHNA_phytyltransferase_MenA"/>
</dbReference>
<name>A0A0K9PHB6_ZOSMR</name>
<evidence type="ECO:0000256" key="3">
    <source>
        <dbReference type="ARBA" id="ARBA00022692"/>
    </source>
</evidence>
<dbReference type="GO" id="GO:0042372">
    <property type="term" value="P:phylloquinone biosynthetic process"/>
    <property type="evidence" value="ECO:0000318"/>
    <property type="project" value="GO_Central"/>
</dbReference>
<dbReference type="OMA" id="RGFFMCK"/>
<keyword evidence="8" id="KW-1185">Reference proteome</keyword>
<comment type="subcellular location">
    <subcellularLocation>
        <location evidence="1">Membrane</location>
        <topology evidence="1">Multi-pass membrane protein</topology>
    </subcellularLocation>
</comment>
<feature type="transmembrane region" description="Helical" evidence="6">
    <location>
        <begin position="295"/>
        <end position="313"/>
    </location>
</feature>
<sequence>MAFATTGIGAPAAVFFPLSLQSSATTSKSLYLLPSSYLAHPSSTSSLSRYRYRKKKTTHVPKYSSRQNDEISRGELIWRATKLPIYSVAMVPLTVGSSAAYLETGMFFSKRYFALLVSSILIITWLNLSNDVYDFDTGVDKDKKESVVNILGSRSVTHSAAKTSFFIGLIGLIWASVQSGDIRTFLLLTFAIFCGYVYQCPPFRLSYRGLGEPLCFAAFGPFATTAFYFSQGGKIFSSEVFQLPITGRVLSAALFVGITTSLILFCSHFHQIEGDQAVGKISPLVRFGTETGSKVVKVSVTTLYSLLFVFVFTRILPPITAFLCASTIPLGKLVLNFVEQNHNDKIKIFTAKYYCVRLHAAFGVALATSFVFARTRILL</sequence>
<dbReference type="HAMAP" id="MF_01938">
    <property type="entry name" value="MenA_2"/>
    <property type="match status" value="1"/>
</dbReference>
<feature type="transmembrane region" description="Helical" evidence="6">
    <location>
        <begin position="319"/>
        <end position="338"/>
    </location>
</feature>
<dbReference type="GO" id="GO:0004659">
    <property type="term" value="F:prenyltransferase activity"/>
    <property type="evidence" value="ECO:0000318"/>
    <property type="project" value="GO_Central"/>
</dbReference>
<dbReference type="CDD" id="cd13962">
    <property type="entry name" value="PT_UbiA_UBIAD1"/>
    <property type="match status" value="1"/>
</dbReference>
<evidence type="ECO:0000256" key="4">
    <source>
        <dbReference type="ARBA" id="ARBA00022989"/>
    </source>
</evidence>
<dbReference type="GO" id="GO:0016020">
    <property type="term" value="C:membrane"/>
    <property type="evidence" value="ECO:0007669"/>
    <property type="project" value="UniProtKB-SubCell"/>
</dbReference>
<keyword evidence="4 6" id="KW-1133">Transmembrane helix</keyword>
<keyword evidence="2 7" id="KW-0808">Transferase</keyword>
<evidence type="ECO:0000313" key="7">
    <source>
        <dbReference type="EMBL" id="KMZ68473.1"/>
    </source>
</evidence>
<feature type="transmembrane region" description="Helical" evidence="6">
    <location>
        <begin position="83"/>
        <end position="102"/>
    </location>
</feature>
<organism evidence="7 8">
    <name type="scientific">Zostera marina</name>
    <name type="common">Eelgrass</name>
    <dbReference type="NCBI Taxonomy" id="29655"/>
    <lineage>
        <taxon>Eukaryota</taxon>
        <taxon>Viridiplantae</taxon>
        <taxon>Streptophyta</taxon>
        <taxon>Embryophyta</taxon>
        <taxon>Tracheophyta</taxon>
        <taxon>Spermatophyta</taxon>
        <taxon>Magnoliopsida</taxon>
        <taxon>Liliopsida</taxon>
        <taxon>Zosteraceae</taxon>
        <taxon>Zostera</taxon>
    </lineage>
</organism>
<feature type="transmembrane region" description="Helical" evidence="6">
    <location>
        <begin position="358"/>
        <end position="377"/>
    </location>
</feature>
<dbReference type="OrthoDB" id="5263at2759"/>
<dbReference type="Pfam" id="PF01040">
    <property type="entry name" value="UbiA"/>
    <property type="match status" value="1"/>
</dbReference>
<dbReference type="STRING" id="29655.A0A0K9PHB6"/>
<evidence type="ECO:0000256" key="1">
    <source>
        <dbReference type="ARBA" id="ARBA00004141"/>
    </source>
</evidence>
<comment type="caution">
    <text evidence="7">The sequence shown here is derived from an EMBL/GenBank/DDBJ whole genome shotgun (WGS) entry which is preliminary data.</text>
</comment>
<evidence type="ECO:0000256" key="6">
    <source>
        <dbReference type="SAM" id="Phobius"/>
    </source>
</evidence>
<keyword evidence="3 6" id="KW-0812">Transmembrane</keyword>
<gene>
    <name evidence="7" type="ORF">ZOSMA_23G01320</name>
</gene>
<feature type="transmembrane region" description="Helical" evidence="6">
    <location>
        <begin position="210"/>
        <end position="229"/>
    </location>
</feature>
<evidence type="ECO:0000313" key="8">
    <source>
        <dbReference type="Proteomes" id="UP000036987"/>
    </source>
</evidence>
<dbReference type="InterPro" id="IPR000537">
    <property type="entry name" value="UbiA_prenyltransferase"/>
</dbReference>
<feature type="transmembrane region" description="Helical" evidence="6">
    <location>
        <begin position="182"/>
        <end position="198"/>
    </location>
</feature>
<evidence type="ECO:0000256" key="2">
    <source>
        <dbReference type="ARBA" id="ARBA00022679"/>
    </source>
</evidence>
<dbReference type="Proteomes" id="UP000036987">
    <property type="component" value="Unassembled WGS sequence"/>
</dbReference>
<dbReference type="EMBL" id="LFYR01000839">
    <property type="protein sequence ID" value="KMZ68473.1"/>
    <property type="molecule type" value="Genomic_DNA"/>
</dbReference>
<protein>
    <submittedName>
        <fullName evidence="7">1,4-dihydroxy-2-naphthoate polyprenyltransferase</fullName>
    </submittedName>
</protein>
<proteinExistence type="inferred from homology"/>
<accession>A0A0K9PHB6</accession>
<dbReference type="PANTHER" id="PTHR13929">
    <property type="entry name" value="1,4-DIHYDROXY-2-NAPHTHOATE OCTAPRENYLTRANSFERASE"/>
    <property type="match status" value="1"/>
</dbReference>
<dbReference type="PANTHER" id="PTHR13929:SF0">
    <property type="entry name" value="UBIA PRENYLTRANSFERASE DOMAIN-CONTAINING PROTEIN 1"/>
    <property type="match status" value="1"/>
</dbReference>
<reference evidence="8" key="1">
    <citation type="journal article" date="2016" name="Nature">
        <title>The genome of the seagrass Zostera marina reveals angiosperm adaptation to the sea.</title>
        <authorList>
            <person name="Olsen J.L."/>
            <person name="Rouze P."/>
            <person name="Verhelst B."/>
            <person name="Lin Y.-C."/>
            <person name="Bayer T."/>
            <person name="Collen J."/>
            <person name="Dattolo E."/>
            <person name="De Paoli E."/>
            <person name="Dittami S."/>
            <person name="Maumus F."/>
            <person name="Michel G."/>
            <person name="Kersting A."/>
            <person name="Lauritano C."/>
            <person name="Lohaus R."/>
            <person name="Toepel M."/>
            <person name="Tonon T."/>
            <person name="Vanneste K."/>
            <person name="Amirebrahimi M."/>
            <person name="Brakel J."/>
            <person name="Bostroem C."/>
            <person name="Chovatia M."/>
            <person name="Grimwood J."/>
            <person name="Jenkins J.W."/>
            <person name="Jueterbock A."/>
            <person name="Mraz A."/>
            <person name="Stam W.T."/>
            <person name="Tice H."/>
            <person name="Bornberg-Bauer E."/>
            <person name="Green P.J."/>
            <person name="Pearson G.A."/>
            <person name="Procaccini G."/>
            <person name="Duarte C.M."/>
            <person name="Schmutz J."/>
            <person name="Reusch T.B.H."/>
            <person name="Van de Peer Y."/>
        </authorList>
    </citation>
    <scope>NUCLEOTIDE SEQUENCE [LARGE SCALE GENOMIC DNA]</scope>
    <source>
        <strain evidence="8">cv. Finnish</strain>
    </source>
</reference>
<evidence type="ECO:0000256" key="5">
    <source>
        <dbReference type="ARBA" id="ARBA00023136"/>
    </source>
</evidence>
<dbReference type="NCBIfam" id="TIGR02235">
    <property type="entry name" value="menA_cyano-plnt"/>
    <property type="match status" value="1"/>
</dbReference>
<keyword evidence="5 6" id="KW-0472">Membrane</keyword>
<dbReference type="AlphaFoldDB" id="A0A0K9PHB6"/>
<dbReference type="GO" id="GO:0006744">
    <property type="term" value="P:ubiquinone biosynthetic process"/>
    <property type="evidence" value="ECO:0000318"/>
    <property type="project" value="GO_Central"/>
</dbReference>